<protein>
    <submittedName>
        <fullName evidence="3">Uncharacterized protein AlNc14C135G7061</fullName>
    </submittedName>
    <submittedName>
        <fullName evidence="2">Uncharacterized protein AlNc14C25G2468</fullName>
    </submittedName>
</protein>
<feature type="coiled-coil region" evidence="1">
    <location>
        <begin position="162"/>
        <end position="224"/>
    </location>
</feature>
<evidence type="ECO:0000256" key="1">
    <source>
        <dbReference type="SAM" id="Coils"/>
    </source>
</evidence>
<proteinExistence type="predicted"/>
<reference evidence="2" key="1">
    <citation type="journal article" date="2011" name="PLoS Biol.">
        <title>Gene gain and loss during evolution of obligate parasitism in the white rust pathogen of Arabidopsis thaliana.</title>
        <authorList>
            <person name="Kemen E."/>
            <person name="Gardiner A."/>
            <person name="Schultz-Larsen T."/>
            <person name="Kemen A.C."/>
            <person name="Balmuth A.L."/>
            <person name="Robert-Seilaniantz A."/>
            <person name="Bailey K."/>
            <person name="Holub E."/>
            <person name="Studholme D.J."/>
            <person name="Maclean D."/>
            <person name="Jones J.D."/>
        </authorList>
    </citation>
    <scope>NUCLEOTIDE SEQUENCE</scope>
</reference>
<accession>F0W6G8</accession>
<name>F0W6G8_9STRA</name>
<dbReference type="AlphaFoldDB" id="F0W6G8"/>
<keyword evidence="1" id="KW-0175">Coiled coil</keyword>
<organism evidence="2">
    <name type="scientific">Albugo laibachii Nc14</name>
    <dbReference type="NCBI Taxonomy" id="890382"/>
    <lineage>
        <taxon>Eukaryota</taxon>
        <taxon>Sar</taxon>
        <taxon>Stramenopiles</taxon>
        <taxon>Oomycota</taxon>
        <taxon>Peronosporomycetes</taxon>
        <taxon>Albuginales</taxon>
        <taxon>Albuginaceae</taxon>
        <taxon>Albugo</taxon>
    </lineage>
</organism>
<gene>
    <name evidence="2" type="primary">AlNc14C25G2468</name>
    <name evidence="3" type="synonym">AlNc14C135G7061</name>
    <name evidence="2" type="ORF">ALNC14_028560</name>
    <name evidence="3" type="ORF">ALNC14_079610</name>
</gene>
<dbReference type="HOGENOM" id="CLU_728601_0_0_1"/>
<evidence type="ECO:0000313" key="3">
    <source>
        <dbReference type="EMBL" id="CCA21818.1"/>
    </source>
</evidence>
<reference evidence="2" key="2">
    <citation type="submission" date="2011-02" db="EMBL/GenBank/DDBJ databases">
        <authorList>
            <person name="MacLean D."/>
        </authorList>
    </citation>
    <scope>NUCLEOTIDE SEQUENCE</scope>
</reference>
<dbReference type="EMBL" id="FR824070">
    <property type="protein sequence ID" value="CCA16713.1"/>
    <property type="molecule type" value="Genomic_DNA"/>
</dbReference>
<dbReference type="EMBL" id="FR824180">
    <property type="protein sequence ID" value="CCA21818.1"/>
    <property type="molecule type" value="Genomic_DNA"/>
</dbReference>
<sequence length="328" mass="37441">MTEVPGGLVRCVMQLRACSEKLRVSDEFLAAKLSQMREVLPLSSMPVLKSEIEFFTESKALPKPLNSATSFSKASEIGSRRVDELDSEKVALEFQISQRTEMFQDVLLRRNVGIQEEYKRSLCELDLELDGLNQAIEKKRRKYKRVRPSSSFKVNGVAQEKHRNLKETLLRMTERVQLLQEESTQLGLCDDEMAPIELNDAQKIELLEEKLSDVRKEVHLLKDTQESSMRSDSTNGSTNMEDEIELTQCLVRNVNTEIHSQHTRLLSLLRILAPTESIGSLMVRLYQQLAQLPKEIRDTSDPTTATRHTVKLREFLKVCGGITLTHVI</sequence>
<evidence type="ECO:0000313" key="2">
    <source>
        <dbReference type="EMBL" id="CCA16713.1"/>
    </source>
</evidence>